<evidence type="ECO:0000256" key="2">
    <source>
        <dbReference type="ARBA" id="ARBA00022723"/>
    </source>
</evidence>
<keyword evidence="2" id="KW-0479">Metal-binding</keyword>
<dbReference type="PROSITE" id="PS51384">
    <property type="entry name" value="FAD_FR"/>
    <property type="match status" value="1"/>
</dbReference>
<dbReference type="CDD" id="cd02781">
    <property type="entry name" value="MopB_CT_Acetylene-hydratase"/>
    <property type="match status" value="1"/>
</dbReference>
<keyword evidence="3" id="KW-0408">Iron</keyword>
<dbReference type="EMBL" id="QJUI01000016">
    <property type="protein sequence ID" value="TBU75019.1"/>
    <property type="molecule type" value="Genomic_DNA"/>
</dbReference>
<dbReference type="Gene3D" id="3.10.20.30">
    <property type="match status" value="1"/>
</dbReference>
<comment type="caution">
    <text evidence="8">The sequence shown here is derived from an EMBL/GenBank/DDBJ whole genome shotgun (WGS) entry which is preliminary data.</text>
</comment>
<dbReference type="InterPro" id="IPR001433">
    <property type="entry name" value="OxRdtase_FAD/NAD-bd"/>
</dbReference>
<sequence>MSFGTAWVSSLALKPGYCTLCRSRCGTLNLVENDRLIAVQPNPEHPTGASMCLKGKAAPELVDSAERLLHPMRRTRPKGDADPGWVRISWDEALDEIAERMATIKARRGAEAFAFSVTTPSGTPLSDSIDWIERLIRRYGSPNTSYATEICNWHKDVAHAFTFGCGIPTPDYRHAGLILLWGHNPTNTWLAQAQAIADGRGNGARLLVIDPRETALAREADVWLRVKPGADAALAMGLANLLIESGRFDLGFIERWSNAALLVREDNGRFLRACDLDASADDALVAWDEAAGRPRAMPQVTEDAPGVRVALRGHFTVMTEVGAVACRPAFDLYREACAAFTPGLTAELTWIDEDDLRRAADLIAEASSVAYHAWSGVGQQRNASQTERAIACLYALTGSFDAPGGNRQLGKAAARVVNGLDLIDPVQQAKALGLAQRPLGPPAQGWIMARDLYRAILEGIPYRIEGLLAFGSNPLSSQADAALGTQALQALEFYAHCDLFINPTARYADILLPVNTPWEREGLRIGFEISEEAQEHVQLRQQMVPSRGEARSDNDIVFALANRLGMAADFFGGTLEQGWNAMLEPLGLSVGQLRENPEGLRVPLRHESFKYRRDGFATPTGRVELYSERLLEHGYPPLPLATPPAAEDPRFPLLLSSAKNGYFCHSQHRNLTSLRRKALAPTLTIATALAREKGIAEDDWVRVATASGSARFQARIDDRLHPRVVIGEFGWWQRNQALGLDETPLLGDGNTHYNGLATAEHADPLSGSVPLRDLLCNLRREAPPQVLPARWNGMRDFVVAERHAEAEGVTSVLLRPVDGGLLPDYRPGQHITLRIHTTAHGEQTRAYSLTGPAVDPQRRLYRIAVRHARGQHADGLPWSGKVSSHINLALAVGDRVEVQAPSGTFLIPAKSDRPLVFYAGGIGITPFISALESAAELGFGGDILLLYGNRNGPGHAFRHRLQALAQRLPGLRVVDAYSSPLAAERTGIDYQVLGNVTRCMVPDAFFARRALHYLCGPQIMMDTIIGELEAAGVPRFDIFNEVFRSPAVLPSGNSRFAVTFARSGQTHEWNNEAGPLLTFAERLGIQLPSGCRVGQCESCVVRVLEGEVVHLHGKDPEDARVCLSCQAIPATTLTLDA</sequence>
<dbReference type="Pfam" id="PF04879">
    <property type="entry name" value="Molybdop_Fe4S4"/>
    <property type="match status" value="1"/>
</dbReference>
<dbReference type="SUPFAM" id="SSF52343">
    <property type="entry name" value="Ferredoxin reductase-like, C-terminal NADP-linked domain"/>
    <property type="match status" value="1"/>
</dbReference>
<feature type="domain" description="FAD-binding FR-type" evidence="6">
    <location>
        <begin position="792"/>
        <end position="908"/>
    </location>
</feature>
<dbReference type="SUPFAM" id="SSF53706">
    <property type="entry name" value="Formate dehydrogenase/DMSO reductase, domains 1-3"/>
    <property type="match status" value="1"/>
</dbReference>
<comment type="similarity">
    <text evidence="1">Belongs to the prokaryotic molybdopterin-containing oxidoreductase family.</text>
</comment>
<dbReference type="GO" id="GO:0016491">
    <property type="term" value="F:oxidoreductase activity"/>
    <property type="evidence" value="ECO:0007669"/>
    <property type="project" value="InterPro"/>
</dbReference>
<dbReference type="Proteomes" id="UP000292302">
    <property type="component" value="Unassembled WGS sequence"/>
</dbReference>
<dbReference type="CDD" id="cd06184">
    <property type="entry name" value="flavohem_like_fad_nad_binding"/>
    <property type="match status" value="1"/>
</dbReference>
<dbReference type="Gene3D" id="3.40.228.10">
    <property type="entry name" value="Dimethylsulfoxide Reductase, domain 2"/>
    <property type="match status" value="2"/>
</dbReference>
<dbReference type="Pfam" id="PF00175">
    <property type="entry name" value="NAD_binding_1"/>
    <property type="match status" value="1"/>
</dbReference>
<dbReference type="OrthoDB" id="9796486at2"/>
<dbReference type="InterPro" id="IPR041930">
    <property type="entry name" value="Acetylene_hydratase"/>
</dbReference>
<dbReference type="InterPro" id="IPR017938">
    <property type="entry name" value="Riboflavin_synthase-like_b-brl"/>
</dbReference>
<dbReference type="PANTHER" id="PTHR43742">
    <property type="entry name" value="TRIMETHYLAMINE-N-OXIDE REDUCTASE"/>
    <property type="match status" value="1"/>
</dbReference>
<dbReference type="Gene3D" id="3.40.50.740">
    <property type="match status" value="2"/>
</dbReference>
<reference evidence="8 9" key="1">
    <citation type="submission" date="2018-06" db="EMBL/GenBank/DDBJ databases">
        <title>Three novel Pseudomonas species isolated from symptomatic oak.</title>
        <authorList>
            <person name="Bueno-Gonzalez V."/>
            <person name="Brady C."/>
        </authorList>
    </citation>
    <scope>NUCLEOTIDE SEQUENCE [LARGE SCALE GENOMIC DNA]</scope>
    <source>
        <strain evidence="8 9">P9A</strain>
    </source>
</reference>
<evidence type="ECO:0000259" key="6">
    <source>
        <dbReference type="PROSITE" id="PS51384"/>
    </source>
</evidence>
<dbReference type="SMART" id="SM00926">
    <property type="entry name" value="Molybdop_Fe4S4"/>
    <property type="match status" value="1"/>
</dbReference>
<dbReference type="SUPFAM" id="SSF54292">
    <property type="entry name" value="2Fe-2S ferredoxin-like"/>
    <property type="match status" value="1"/>
</dbReference>
<dbReference type="Pfam" id="PF00111">
    <property type="entry name" value="Fer2"/>
    <property type="match status" value="1"/>
</dbReference>
<dbReference type="PANTHER" id="PTHR43742:SF6">
    <property type="entry name" value="OXIDOREDUCTASE YYAE-RELATED"/>
    <property type="match status" value="1"/>
</dbReference>
<dbReference type="InterPro" id="IPR006656">
    <property type="entry name" value="Mopterin_OxRdtase"/>
</dbReference>
<dbReference type="GO" id="GO:0043546">
    <property type="term" value="F:molybdopterin cofactor binding"/>
    <property type="evidence" value="ECO:0007669"/>
    <property type="project" value="InterPro"/>
</dbReference>
<evidence type="ECO:0000313" key="8">
    <source>
        <dbReference type="EMBL" id="TBU75019.1"/>
    </source>
</evidence>
<dbReference type="Gene3D" id="2.20.25.90">
    <property type="entry name" value="ADC-like domains"/>
    <property type="match status" value="1"/>
</dbReference>
<dbReference type="GO" id="GO:0046872">
    <property type="term" value="F:metal ion binding"/>
    <property type="evidence" value="ECO:0007669"/>
    <property type="project" value="UniProtKB-KW"/>
</dbReference>
<dbReference type="InterPro" id="IPR012675">
    <property type="entry name" value="Beta-grasp_dom_sf"/>
</dbReference>
<organism evidence="8 9">
    <name type="scientific">Phytopseudomonas daroniae</name>
    <dbReference type="NCBI Taxonomy" id="2487519"/>
    <lineage>
        <taxon>Bacteria</taxon>
        <taxon>Pseudomonadati</taxon>
        <taxon>Pseudomonadota</taxon>
        <taxon>Gammaproteobacteria</taxon>
        <taxon>Pseudomonadales</taxon>
        <taxon>Pseudomonadaceae</taxon>
        <taxon>Phytopseudomonas</taxon>
    </lineage>
</organism>
<dbReference type="AlphaFoldDB" id="A0A4Q9QI20"/>
<dbReference type="InterPro" id="IPR037949">
    <property type="entry name" value="MopB_CT_Acetylene-hydratase"/>
</dbReference>
<dbReference type="PROSITE" id="PS51085">
    <property type="entry name" value="2FE2S_FER_2"/>
    <property type="match status" value="1"/>
</dbReference>
<dbReference type="InterPro" id="IPR006963">
    <property type="entry name" value="Mopterin_OxRdtase_4Fe-4S_dom"/>
</dbReference>
<evidence type="ECO:0000259" key="5">
    <source>
        <dbReference type="PROSITE" id="PS51085"/>
    </source>
</evidence>
<dbReference type="Pfam" id="PF00384">
    <property type="entry name" value="Molybdopterin"/>
    <property type="match status" value="1"/>
</dbReference>
<dbReference type="Gene3D" id="2.40.40.20">
    <property type="match status" value="1"/>
</dbReference>
<dbReference type="SUPFAM" id="SSF63380">
    <property type="entry name" value="Riboflavin synthase domain-like"/>
    <property type="match status" value="1"/>
</dbReference>
<dbReference type="Pfam" id="PF01568">
    <property type="entry name" value="Molydop_binding"/>
    <property type="match status" value="1"/>
</dbReference>
<dbReference type="InterPro" id="IPR036010">
    <property type="entry name" value="2Fe-2S_ferredoxin-like_sf"/>
</dbReference>
<dbReference type="GO" id="GO:0018818">
    <property type="term" value="F:acetylene hydratase activity"/>
    <property type="evidence" value="ECO:0007669"/>
    <property type="project" value="InterPro"/>
</dbReference>
<dbReference type="PROSITE" id="PS51669">
    <property type="entry name" value="4FE4S_MOW_BIS_MGD"/>
    <property type="match status" value="1"/>
</dbReference>
<evidence type="ECO:0000259" key="7">
    <source>
        <dbReference type="PROSITE" id="PS51669"/>
    </source>
</evidence>
<dbReference type="Gene3D" id="2.40.30.10">
    <property type="entry name" value="Translation factors"/>
    <property type="match status" value="1"/>
</dbReference>
<dbReference type="CDD" id="cd00207">
    <property type="entry name" value="fer2"/>
    <property type="match status" value="1"/>
</dbReference>
<proteinExistence type="inferred from homology"/>
<name>A0A4Q9QI20_9GAMM</name>
<protein>
    <submittedName>
        <fullName evidence="8">Ferredoxin:oxidoreductase FAD/NAD(P)-binding protein</fullName>
    </submittedName>
</protein>
<dbReference type="InterPro" id="IPR039261">
    <property type="entry name" value="FNR_nucleotide-bd"/>
</dbReference>
<evidence type="ECO:0000256" key="4">
    <source>
        <dbReference type="ARBA" id="ARBA00023014"/>
    </source>
</evidence>
<dbReference type="Gene3D" id="3.30.2070.10">
    <property type="entry name" value="Formate dehydrogenase/DMSO reductase"/>
    <property type="match status" value="1"/>
</dbReference>
<gene>
    <name evidence="8" type="ORF">DNK06_18155</name>
</gene>
<evidence type="ECO:0000256" key="1">
    <source>
        <dbReference type="ARBA" id="ARBA00010312"/>
    </source>
</evidence>
<dbReference type="InterPro" id="IPR001041">
    <property type="entry name" value="2Fe-2S_ferredoxin-type"/>
</dbReference>
<dbReference type="CDD" id="cd02759">
    <property type="entry name" value="MopB_Acetylene-hydratase"/>
    <property type="match status" value="1"/>
</dbReference>
<evidence type="ECO:0000313" key="9">
    <source>
        <dbReference type="Proteomes" id="UP000292302"/>
    </source>
</evidence>
<dbReference type="SUPFAM" id="SSF50692">
    <property type="entry name" value="ADC-like"/>
    <property type="match status" value="1"/>
</dbReference>
<dbReference type="InterPro" id="IPR009010">
    <property type="entry name" value="Asp_de-COase-like_dom_sf"/>
</dbReference>
<keyword evidence="9" id="KW-1185">Reference proteome</keyword>
<evidence type="ECO:0000256" key="3">
    <source>
        <dbReference type="ARBA" id="ARBA00023004"/>
    </source>
</evidence>
<feature type="domain" description="4Fe-4S Mo/W bis-MGD-type" evidence="7">
    <location>
        <begin position="11"/>
        <end position="66"/>
    </location>
</feature>
<dbReference type="GO" id="GO:0051536">
    <property type="term" value="F:iron-sulfur cluster binding"/>
    <property type="evidence" value="ECO:0007669"/>
    <property type="project" value="UniProtKB-KW"/>
</dbReference>
<dbReference type="Gene3D" id="3.40.50.80">
    <property type="entry name" value="Nucleotide-binding domain of ferredoxin-NADP reductase (FNR) module"/>
    <property type="match status" value="1"/>
</dbReference>
<dbReference type="InterPro" id="IPR050612">
    <property type="entry name" value="Prok_Mopterin_Oxidored"/>
</dbReference>
<keyword evidence="4" id="KW-0411">Iron-sulfur</keyword>
<dbReference type="RefSeq" id="WP_131181410.1">
    <property type="nucleotide sequence ID" value="NZ_QJUI01000016.1"/>
</dbReference>
<dbReference type="InterPro" id="IPR017927">
    <property type="entry name" value="FAD-bd_FR_type"/>
</dbReference>
<feature type="domain" description="2Fe-2S ferredoxin-type" evidence="5">
    <location>
        <begin position="1056"/>
        <end position="1137"/>
    </location>
</feature>
<accession>A0A4Q9QI20</accession>
<dbReference type="InterPro" id="IPR006657">
    <property type="entry name" value="MoPterin_dinucl-bd_dom"/>
</dbReference>